<name>Q8DV85_STRMU</name>
<organism evidence="1 2">
    <name type="scientific">Streptococcus mutans serotype c (strain ATCC 700610 / UA159)</name>
    <dbReference type="NCBI Taxonomy" id="210007"/>
    <lineage>
        <taxon>Bacteria</taxon>
        <taxon>Bacillati</taxon>
        <taxon>Bacillota</taxon>
        <taxon>Bacilli</taxon>
        <taxon>Lactobacillales</taxon>
        <taxon>Streptococcaceae</taxon>
        <taxon>Streptococcus</taxon>
    </lineage>
</organism>
<reference evidence="1 2" key="1">
    <citation type="journal article" date="2002" name="Proc. Natl. Acad. Sci. U.S.A.">
        <title>Genome sequence of Streptococcus mutans UA159, a cariogenic dental pathogen.</title>
        <authorList>
            <person name="Ajdic D."/>
            <person name="McShan W.M."/>
            <person name="McLaughlin R.E."/>
            <person name="Savic G."/>
            <person name="Chang J."/>
            <person name="Carson M.B."/>
            <person name="Primeaux C."/>
            <person name="Tian R."/>
            <person name="Kenton S."/>
            <person name="Jia H."/>
            <person name="Lin S."/>
            <person name="Qian Y."/>
            <person name="Li S."/>
            <person name="Zhu H."/>
            <person name="Najar F."/>
            <person name="Lai H."/>
            <person name="White J."/>
            <person name="Roe B.A."/>
            <person name="Ferretti J.J."/>
        </authorList>
    </citation>
    <scope>NUCLEOTIDE SEQUENCE [LARGE SCALE GENOMIC DNA]</scope>
    <source>
        <strain evidence="2">ATCC 700610 / UA159</strain>
    </source>
</reference>
<evidence type="ECO:0000313" key="1">
    <source>
        <dbReference type="EMBL" id="AAN58354.1"/>
    </source>
</evidence>
<proteinExistence type="predicted"/>
<dbReference type="EMBL" id="AE014133">
    <property type="protein sequence ID" value="AAN58354.1"/>
    <property type="molecule type" value="Genomic_DNA"/>
</dbReference>
<dbReference type="HOGENOM" id="CLU_3085281_0_0_9"/>
<dbReference type="AlphaFoldDB" id="Q8DV85"/>
<gene>
    <name evidence="1" type="ordered locus">SMU_620</name>
</gene>
<dbReference type="KEGG" id="smu:SMU_620"/>
<dbReference type="Proteomes" id="UP000002512">
    <property type="component" value="Chromosome"/>
</dbReference>
<accession>Q8DV85</accession>
<sequence length="52" mass="5955">MKFAELKNFLRWEIGLSSVCFKDISVFLSPFRGQEVLFCGKAKHSLIYVIGT</sequence>
<protein>
    <submittedName>
        <fullName evidence="1">Uncharacterized protein</fullName>
    </submittedName>
</protein>
<evidence type="ECO:0000313" key="2">
    <source>
        <dbReference type="Proteomes" id="UP000002512"/>
    </source>
</evidence>
<keyword evidence="2" id="KW-1185">Reference proteome</keyword>